<feature type="active site" description="Proton acceptor; specific for D-alanine" evidence="5">
    <location>
        <position position="482"/>
    </location>
</feature>
<evidence type="ECO:0000256" key="4">
    <source>
        <dbReference type="ARBA" id="ARBA00023235"/>
    </source>
</evidence>
<dbReference type="RefSeq" id="WP_119753994.1">
    <property type="nucleotide sequence ID" value="NZ_CP032382.1"/>
</dbReference>
<dbReference type="SUPFAM" id="SSF53244">
    <property type="entry name" value="MurD-like peptide ligases, peptide-binding domain"/>
    <property type="match status" value="1"/>
</dbReference>
<dbReference type="SMART" id="SM01005">
    <property type="entry name" value="Ala_racemase_C"/>
    <property type="match status" value="1"/>
</dbReference>
<evidence type="ECO:0000313" key="9">
    <source>
        <dbReference type="EMBL" id="AYB30690.1"/>
    </source>
</evidence>
<dbReference type="InterPro" id="IPR036565">
    <property type="entry name" value="Mur-like_cat_sf"/>
</dbReference>
<dbReference type="Pfam" id="PF00842">
    <property type="entry name" value="Ala_racemase_C"/>
    <property type="match status" value="1"/>
</dbReference>
<dbReference type="InterPro" id="IPR013221">
    <property type="entry name" value="Mur_ligase_cen"/>
</dbReference>
<dbReference type="Gene3D" id="3.40.1390.10">
    <property type="entry name" value="MurE/MurF, N-terminal domain"/>
    <property type="match status" value="1"/>
</dbReference>
<dbReference type="Gene3D" id="3.40.1190.10">
    <property type="entry name" value="Mur-like, catalytic domain"/>
    <property type="match status" value="1"/>
</dbReference>
<comment type="catalytic activity">
    <reaction evidence="1 5">
        <text>L-alanine = D-alanine</text>
        <dbReference type="Rhea" id="RHEA:20249"/>
        <dbReference type="ChEBI" id="CHEBI:57416"/>
        <dbReference type="ChEBI" id="CHEBI:57972"/>
        <dbReference type="EC" id="5.1.1.1"/>
    </reaction>
</comment>
<dbReference type="GO" id="GO:0030170">
    <property type="term" value="F:pyridoxal phosphate binding"/>
    <property type="evidence" value="ECO:0007669"/>
    <property type="project" value="UniProtKB-UniRule"/>
</dbReference>
<dbReference type="EMBL" id="CP032382">
    <property type="protein sequence ID" value="AYB30690.1"/>
    <property type="molecule type" value="Genomic_DNA"/>
</dbReference>
<dbReference type="Gene3D" id="3.90.190.20">
    <property type="entry name" value="Mur ligase, C-terminal domain"/>
    <property type="match status" value="1"/>
</dbReference>
<keyword evidence="3 5" id="KW-0663">Pyridoxal phosphate</keyword>
<dbReference type="Gene3D" id="2.40.37.10">
    <property type="entry name" value="Lyase, Ornithine Decarboxylase, Chain A, domain 1"/>
    <property type="match status" value="1"/>
</dbReference>
<feature type="modified residue" description="N6-(pyridoxal phosphate)lysine" evidence="5 6">
    <location>
        <position position="482"/>
    </location>
</feature>
<dbReference type="KEGG" id="chk:D4L85_08910"/>
<evidence type="ECO:0000259" key="8">
    <source>
        <dbReference type="SMART" id="SM01005"/>
    </source>
</evidence>
<dbReference type="SUPFAM" id="SSF53623">
    <property type="entry name" value="MurD-like peptide ligases, catalytic domain"/>
    <property type="match status" value="1"/>
</dbReference>
<dbReference type="SUPFAM" id="SSF50621">
    <property type="entry name" value="Alanine racemase C-terminal domain-like"/>
    <property type="match status" value="1"/>
</dbReference>
<dbReference type="EC" id="5.1.1.1" evidence="5"/>
<gene>
    <name evidence="9" type="ORF">D4L85_08910</name>
</gene>
<dbReference type="SUPFAM" id="SSF63418">
    <property type="entry name" value="MurE/MurF N-terminal domain"/>
    <property type="match status" value="1"/>
</dbReference>
<dbReference type="InterPro" id="IPR011079">
    <property type="entry name" value="Ala_racemase_C"/>
</dbReference>
<organism evidence="9 10">
    <name type="scientific">Chryseolinea soli</name>
    <dbReference type="NCBI Taxonomy" id="2321403"/>
    <lineage>
        <taxon>Bacteria</taxon>
        <taxon>Pseudomonadati</taxon>
        <taxon>Bacteroidota</taxon>
        <taxon>Cytophagia</taxon>
        <taxon>Cytophagales</taxon>
        <taxon>Fulvivirgaceae</taxon>
        <taxon>Chryseolinea</taxon>
    </lineage>
</organism>
<dbReference type="SUPFAM" id="SSF51419">
    <property type="entry name" value="PLP-binding barrel"/>
    <property type="match status" value="1"/>
</dbReference>
<feature type="active site" description="Proton acceptor; specific for L-alanine" evidence="5">
    <location>
        <position position="704"/>
    </location>
</feature>
<comment type="function">
    <text evidence="5">Catalyzes the interconversion of L-alanine and D-alanine. May also act on other amino acids.</text>
</comment>
<dbReference type="InterPro" id="IPR001608">
    <property type="entry name" value="Ala_racemase_N"/>
</dbReference>
<comment type="pathway">
    <text evidence="5">Amino-acid biosynthesis; D-alanine biosynthesis; D-alanine from L-alanine: step 1/1.</text>
</comment>
<evidence type="ECO:0000313" key="10">
    <source>
        <dbReference type="Proteomes" id="UP000266183"/>
    </source>
</evidence>
<dbReference type="InterPro" id="IPR000713">
    <property type="entry name" value="Mur_ligase_N"/>
</dbReference>
<feature type="domain" description="Alanine racemase C-terminal" evidence="8">
    <location>
        <begin position="683"/>
        <end position="807"/>
    </location>
</feature>
<feature type="binding site" evidence="5 7">
    <location>
        <position position="577"/>
    </location>
    <ligand>
        <name>substrate</name>
    </ligand>
</feature>
<dbReference type="Pfam" id="PF08245">
    <property type="entry name" value="Mur_ligase_M"/>
    <property type="match status" value="1"/>
</dbReference>
<dbReference type="GO" id="GO:0005524">
    <property type="term" value="F:ATP binding"/>
    <property type="evidence" value="ECO:0007669"/>
    <property type="project" value="InterPro"/>
</dbReference>
<accession>A0A385SMM5</accession>
<dbReference type="InterPro" id="IPR009006">
    <property type="entry name" value="Ala_racemase/Decarboxylase_C"/>
</dbReference>
<name>A0A385SMM5_9BACT</name>
<dbReference type="UniPathway" id="UPA00042">
    <property type="reaction ID" value="UER00497"/>
</dbReference>
<dbReference type="InterPro" id="IPR000821">
    <property type="entry name" value="Ala_racemase"/>
</dbReference>
<dbReference type="FunFam" id="3.20.20.10:FF:000002">
    <property type="entry name" value="Alanine racemase"/>
    <property type="match status" value="1"/>
</dbReference>
<dbReference type="Pfam" id="PF01168">
    <property type="entry name" value="Ala_racemase_N"/>
    <property type="match status" value="1"/>
</dbReference>
<dbReference type="InterPro" id="IPR029066">
    <property type="entry name" value="PLP-binding_barrel"/>
</dbReference>
<dbReference type="NCBIfam" id="NF008897">
    <property type="entry name" value="PRK11930.1"/>
    <property type="match status" value="1"/>
</dbReference>
<dbReference type="Gene3D" id="3.20.20.10">
    <property type="entry name" value="Alanine racemase"/>
    <property type="match status" value="1"/>
</dbReference>
<evidence type="ECO:0000256" key="1">
    <source>
        <dbReference type="ARBA" id="ARBA00000316"/>
    </source>
</evidence>
<keyword evidence="9" id="KW-0436">Ligase</keyword>
<sequence>MIRFSQLESITGGKNILFSSDAPVATISLDSRKASAAEGTIFFAIRGERHDGHDYLQNLYAQGIRQFVVERPLSSPEVFREANVILVDSAITALQRLAAFHRSTFSTPVVGITGSNGKTIIKEWLFQMLSKDRVVVKNPGSYNSQIGVPLSVWQMQAHHQLGIFEAGISRPGEMEKIAQVMQPTIGIFTNIGSAHDEGFKDREEKIREKLRLFDHAQTVIYCRDHKTLHDIFLRRGLPSFTWGASPESDLQVTPHDNAWAIRYKQQTEILRLPFTDTASVENCLHCVALLLTMGYSFSFIRESVQSLRGVPMRMELKEGIYQSQIIDDTYNNDLGGLEIALQFLAHQHQKKKKRVILSDILESGLEDEALVKKIAGLLTKNGSPAFVGVGPVLSRYKNVFPAGSLFYASTEDFLAQFDFDLLQQEVVLVKGARVFAFEKIVGRLQRQVHGTVMEVDLNALVHNFNYFKSTLRPSTKIMVMVKAFAYGSGSTEIANLLQYHQADYLGVAYADEGVALRKNNITLPIMVMNPSEESFDILFSQNLEPEIYSFKIFHALLNYLQGKPCKIHLKLDTGMHRLGFESAHLSEVIALLLANPQIRVASIFSHLAGADEATHDDFSRAQGKTFETWANQISKALGYRPLYHILNSPGILRLPELQFDMVRLGIGLYGVDPTSEVHPLKPVATLKTIISQIKKIHKGESIGYGRRSVAEKDLTIGTIAIGYADGFSRAFSRGAGRVLVHGAPAKVIGNVCMDMTMVDITGIDAREGDEVIVFGKELPIQEVAASINTISYEILTSTSERVKRVFVSEGI</sequence>
<evidence type="ECO:0000256" key="5">
    <source>
        <dbReference type="HAMAP-Rule" id="MF_01201"/>
    </source>
</evidence>
<dbReference type="PANTHER" id="PTHR30511:SF0">
    <property type="entry name" value="ALANINE RACEMASE, CATABOLIC-RELATED"/>
    <property type="match status" value="1"/>
</dbReference>
<dbReference type="GO" id="GO:0030632">
    <property type="term" value="P:D-alanine biosynthetic process"/>
    <property type="evidence" value="ECO:0007669"/>
    <property type="project" value="UniProtKB-UniRule"/>
</dbReference>
<protein>
    <recommendedName>
        <fullName evidence="5">Alanine racemase</fullName>
        <ecNumber evidence="5">5.1.1.1</ecNumber>
    </recommendedName>
</protein>
<dbReference type="GO" id="GO:0005829">
    <property type="term" value="C:cytosol"/>
    <property type="evidence" value="ECO:0007669"/>
    <property type="project" value="TreeGrafter"/>
</dbReference>
<dbReference type="PANTHER" id="PTHR30511">
    <property type="entry name" value="ALANINE RACEMASE"/>
    <property type="match status" value="1"/>
</dbReference>
<dbReference type="PRINTS" id="PR00992">
    <property type="entry name" value="ALARACEMASE"/>
</dbReference>
<dbReference type="Proteomes" id="UP000266183">
    <property type="component" value="Chromosome"/>
</dbReference>
<keyword evidence="10" id="KW-1185">Reference proteome</keyword>
<comment type="cofactor">
    <cofactor evidence="2 5 6">
        <name>pyridoxal 5'-phosphate</name>
        <dbReference type="ChEBI" id="CHEBI:597326"/>
    </cofactor>
</comment>
<evidence type="ECO:0000256" key="3">
    <source>
        <dbReference type="ARBA" id="ARBA00022898"/>
    </source>
</evidence>
<dbReference type="HAMAP" id="MF_01201">
    <property type="entry name" value="Ala_racemase"/>
    <property type="match status" value="1"/>
</dbReference>
<feature type="binding site" evidence="5 7">
    <location>
        <position position="753"/>
    </location>
    <ligand>
        <name>substrate</name>
    </ligand>
</feature>
<dbReference type="GO" id="GO:0008784">
    <property type="term" value="F:alanine racemase activity"/>
    <property type="evidence" value="ECO:0007669"/>
    <property type="project" value="UniProtKB-UniRule"/>
</dbReference>
<reference evidence="10" key="1">
    <citation type="submission" date="2018-09" db="EMBL/GenBank/DDBJ databases">
        <title>Chryseolinea sp. KIS68-18 isolated from soil.</title>
        <authorList>
            <person name="Weon H.-Y."/>
            <person name="Kwon S.-W."/>
            <person name="Lee S.A."/>
        </authorList>
    </citation>
    <scope>NUCLEOTIDE SEQUENCE [LARGE SCALE GENOMIC DNA]</scope>
    <source>
        <strain evidence="10">KIS68-18</strain>
    </source>
</reference>
<evidence type="ECO:0000256" key="6">
    <source>
        <dbReference type="PIRSR" id="PIRSR600821-50"/>
    </source>
</evidence>
<comment type="similarity">
    <text evidence="5">Belongs to the alanine racemase family.</text>
</comment>
<dbReference type="NCBIfam" id="TIGR00492">
    <property type="entry name" value="alr"/>
    <property type="match status" value="1"/>
</dbReference>
<dbReference type="InterPro" id="IPR036615">
    <property type="entry name" value="Mur_ligase_C_dom_sf"/>
</dbReference>
<dbReference type="Pfam" id="PF01225">
    <property type="entry name" value="Mur_ligase"/>
    <property type="match status" value="1"/>
</dbReference>
<evidence type="ECO:0000256" key="7">
    <source>
        <dbReference type="PIRSR" id="PIRSR600821-52"/>
    </source>
</evidence>
<dbReference type="AlphaFoldDB" id="A0A385SMM5"/>
<dbReference type="InterPro" id="IPR035911">
    <property type="entry name" value="MurE/MurF_N"/>
</dbReference>
<dbReference type="OrthoDB" id="9801978at2"/>
<evidence type="ECO:0000256" key="2">
    <source>
        <dbReference type="ARBA" id="ARBA00001933"/>
    </source>
</evidence>
<dbReference type="GO" id="GO:0016881">
    <property type="term" value="F:acid-amino acid ligase activity"/>
    <property type="evidence" value="ECO:0007669"/>
    <property type="project" value="InterPro"/>
</dbReference>
<keyword evidence="4 5" id="KW-0413">Isomerase</keyword>
<proteinExistence type="inferred from homology"/>
<dbReference type="CDD" id="cd00430">
    <property type="entry name" value="PLPDE_III_AR"/>
    <property type="match status" value="1"/>
</dbReference>